<proteinExistence type="inferred from homology"/>
<name>A0A9D1RFC1_9FIRM</name>
<evidence type="ECO:0000256" key="1">
    <source>
        <dbReference type="ARBA" id="ARBA00006484"/>
    </source>
</evidence>
<comment type="caution">
    <text evidence="4">The sequence shown here is derived from an EMBL/GenBank/DDBJ whole genome shotgun (WGS) entry which is preliminary data.</text>
</comment>
<evidence type="ECO:0000313" key="4">
    <source>
        <dbReference type="EMBL" id="HIW86335.1"/>
    </source>
</evidence>
<dbReference type="SUPFAM" id="SSF51735">
    <property type="entry name" value="NAD(P)-binding Rossmann-fold domains"/>
    <property type="match status" value="1"/>
</dbReference>
<reference evidence="4" key="2">
    <citation type="submission" date="2021-04" db="EMBL/GenBank/DDBJ databases">
        <authorList>
            <person name="Gilroy R."/>
        </authorList>
    </citation>
    <scope>NUCLEOTIDE SEQUENCE</scope>
    <source>
        <strain evidence="4">421</strain>
    </source>
</reference>
<dbReference type="PANTHER" id="PTHR44169:SF6">
    <property type="entry name" value="NADPH-DEPENDENT 1-ACYLDIHYDROXYACETONE PHOSPHATE REDUCTASE"/>
    <property type="match status" value="1"/>
</dbReference>
<dbReference type="PRINTS" id="PR00081">
    <property type="entry name" value="GDHRDH"/>
</dbReference>
<comment type="similarity">
    <text evidence="1 3">Belongs to the short-chain dehydrogenases/reductases (SDR) family.</text>
</comment>
<dbReference type="Pfam" id="PF00106">
    <property type="entry name" value="adh_short"/>
    <property type="match status" value="1"/>
</dbReference>
<dbReference type="PROSITE" id="PS51257">
    <property type="entry name" value="PROKAR_LIPOPROTEIN"/>
    <property type="match status" value="1"/>
</dbReference>
<dbReference type="Gene3D" id="3.40.50.720">
    <property type="entry name" value="NAD(P)-binding Rossmann-like Domain"/>
    <property type="match status" value="1"/>
</dbReference>
<evidence type="ECO:0000256" key="3">
    <source>
        <dbReference type="RuleBase" id="RU000363"/>
    </source>
</evidence>
<protein>
    <submittedName>
        <fullName evidence="4">SDR family NAD(P)-dependent oxidoreductase</fullName>
    </submittedName>
</protein>
<evidence type="ECO:0000313" key="5">
    <source>
        <dbReference type="Proteomes" id="UP000824205"/>
    </source>
</evidence>
<dbReference type="EMBL" id="DXGE01000033">
    <property type="protein sequence ID" value="HIW86335.1"/>
    <property type="molecule type" value="Genomic_DNA"/>
</dbReference>
<evidence type="ECO:0000256" key="2">
    <source>
        <dbReference type="ARBA" id="ARBA00023002"/>
    </source>
</evidence>
<sequence>MKYALVTGATSGLGYEVAKALTQNGWFVFACGRNEDALKEYSNEDEYPVKMDITDQSSIDAAYALVCSKTDHLDAIINFSGVQQMASLIEGDVRVIEDVLKVNLMGMVRVNKTFFPLIKKCKGRIINCSSECGWMTPQPFNGPYTLSKYAVEAYNDSLRRELMFLDIPVIKIQPGSFKTAMHSKTAKSFDKLIENTHYYKDILETMKFFMDFELKFANDPKHLVNAVIKAVSAPHPKQKYRVKNSKLLEAVEALHPVTVDSMYKRMMKSKSVGALIRKIAQ</sequence>
<dbReference type="InterPro" id="IPR002347">
    <property type="entry name" value="SDR_fam"/>
</dbReference>
<dbReference type="Proteomes" id="UP000824205">
    <property type="component" value="Unassembled WGS sequence"/>
</dbReference>
<gene>
    <name evidence="4" type="ORF">IAA48_07565</name>
</gene>
<keyword evidence="2" id="KW-0560">Oxidoreductase</keyword>
<dbReference type="PANTHER" id="PTHR44169">
    <property type="entry name" value="NADPH-DEPENDENT 1-ACYLDIHYDROXYACETONE PHOSPHATE REDUCTASE"/>
    <property type="match status" value="1"/>
</dbReference>
<organism evidence="4 5">
    <name type="scientific">Candidatus Eubacterium faecipullorum</name>
    <dbReference type="NCBI Taxonomy" id="2838571"/>
    <lineage>
        <taxon>Bacteria</taxon>
        <taxon>Bacillati</taxon>
        <taxon>Bacillota</taxon>
        <taxon>Clostridia</taxon>
        <taxon>Eubacteriales</taxon>
        <taxon>Eubacteriaceae</taxon>
        <taxon>Eubacterium</taxon>
    </lineage>
</organism>
<accession>A0A9D1RFC1</accession>
<dbReference type="AlphaFoldDB" id="A0A9D1RFC1"/>
<dbReference type="GO" id="GO:0016491">
    <property type="term" value="F:oxidoreductase activity"/>
    <property type="evidence" value="ECO:0007669"/>
    <property type="project" value="UniProtKB-KW"/>
</dbReference>
<reference evidence="4" key="1">
    <citation type="journal article" date="2021" name="PeerJ">
        <title>Extensive microbial diversity within the chicken gut microbiome revealed by metagenomics and culture.</title>
        <authorList>
            <person name="Gilroy R."/>
            <person name="Ravi A."/>
            <person name="Getino M."/>
            <person name="Pursley I."/>
            <person name="Horton D.L."/>
            <person name="Alikhan N.F."/>
            <person name="Baker D."/>
            <person name="Gharbi K."/>
            <person name="Hall N."/>
            <person name="Watson M."/>
            <person name="Adriaenssens E.M."/>
            <person name="Foster-Nyarko E."/>
            <person name="Jarju S."/>
            <person name="Secka A."/>
            <person name="Antonio M."/>
            <person name="Oren A."/>
            <person name="Chaudhuri R.R."/>
            <person name="La Ragione R."/>
            <person name="Hildebrand F."/>
            <person name="Pallen M.J."/>
        </authorList>
    </citation>
    <scope>NUCLEOTIDE SEQUENCE</scope>
    <source>
        <strain evidence="4">421</strain>
    </source>
</reference>
<dbReference type="InterPro" id="IPR036291">
    <property type="entry name" value="NAD(P)-bd_dom_sf"/>
</dbReference>
<dbReference type="PRINTS" id="PR00080">
    <property type="entry name" value="SDRFAMILY"/>
</dbReference>